<dbReference type="EnsemblMetazoa" id="CLYHEMT002700.1">
    <property type="protein sequence ID" value="CLYHEMP002700.1"/>
    <property type="gene ID" value="CLYHEMG002700"/>
</dbReference>
<dbReference type="Gene3D" id="1.25.40.20">
    <property type="entry name" value="Ankyrin repeat-containing domain"/>
    <property type="match status" value="2"/>
</dbReference>
<keyword evidence="1" id="KW-0677">Repeat</keyword>
<dbReference type="PANTHER" id="PTHR24123:SF33">
    <property type="entry name" value="PROTEIN HOS4"/>
    <property type="match status" value="1"/>
</dbReference>
<dbReference type="Pfam" id="PF03281">
    <property type="entry name" value="Mab-21"/>
    <property type="match status" value="1"/>
</dbReference>
<dbReference type="InterPro" id="IPR024810">
    <property type="entry name" value="MAB21L/cGLR"/>
</dbReference>
<dbReference type="Gene3D" id="3.30.460.90">
    <property type="match status" value="1"/>
</dbReference>
<sequence length="863" mass="99707">MEVARSFCMNYIIEKFPTIEHFNDIKSDEVTKDILEYMIKYTQEKKFKDKWTCKEQEFDVLFKYIQQGIESIIKKYYTPELSEYYDKNPNYSKEDPSYKLTFYEQLKDKLVGVLYPTCFRIIPLLLDPEGVLKGRIKPFGHTLLHQVIIQHENQFHQKENFNNEESFKCSCMLIPLLIECGANVNATNYNDHTPLFLAINNLQFSAVRVLLHYGKIDNKQIQLATFFLARLSPKNVDVDDFEKCLQLLQTYGADLKKTDELGNSLLNQYLNAGVINSNVPAKKYLSIVEIIVQNSSNWSTKNKLGFTPLHSCIRSEAHPEKDCILNYLCKQSFLNVNEQDNDLKSPLIHAVSNECCCILLSNGADINLTDKIGLTSLHYASVESSLTLEMFLTYKETDLNAKDCYGDIPIVYAAATGNIETLKKLYPCYKVDDTLYQRLRSVANFNEFPNIVTEIERLKGNDEIGELIPTKKIDLGWDNYQDWLKQQTAAAITKEKAEGTKPSALEQILNLERIRISENQDIKNEVTELLRRMSNVIRRQDDKLTFIPVLSGSNAEGTKVGILDEVDFLCHLEILSTDLQLTLEESDFSPAHVRLRTHNHQSTEYNYLLRKFNKNLYLSAKAVGKQFCNVIAKAITEAEVWDGLHLTWEKSYQKSIATIILVWNGKNYKCKKISIDIVPTLMITHDVHKSSNLEALSKYIDLRSALRQTLLVPKQAKDWYNERGDLLWRFSFSNLETKIFQSLPENVRSGYKIAKFIRDERICPTGANCVISSYILKTCAFHLVLDELTKHGLDSLSKINDREWGINILSKLQWFMETKEHVPHFFLEHATLAKYIYRQIVAFCKIGKGWLDHPWGYTYYTNI</sequence>
<dbReference type="InterPro" id="IPR051165">
    <property type="entry name" value="Multifunctional_ANK_Repeat"/>
</dbReference>
<dbReference type="Pfam" id="PF12796">
    <property type="entry name" value="Ank_2"/>
    <property type="match status" value="1"/>
</dbReference>
<accession>A0A7M5V381</accession>
<dbReference type="InterPro" id="IPR036770">
    <property type="entry name" value="Ankyrin_rpt-contain_sf"/>
</dbReference>
<dbReference type="InterPro" id="IPR002110">
    <property type="entry name" value="Ankyrin_rpt"/>
</dbReference>
<dbReference type="PANTHER" id="PTHR24123">
    <property type="entry name" value="ANKYRIN REPEAT-CONTAINING"/>
    <property type="match status" value="1"/>
</dbReference>
<evidence type="ECO:0000256" key="2">
    <source>
        <dbReference type="ARBA" id="ARBA00023043"/>
    </source>
</evidence>
<evidence type="ECO:0000259" key="3">
    <source>
        <dbReference type="Pfam" id="PF03281"/>
    </source>
</evidence>
<organism evidence="4 5">
    <name type="scientific">Clytia hemisphaerica</name>
    <dbReference type="NCBI Taxonomy" id="252671"/>
    <lineage>
        <taxon>Eukaryota</taxon>
        <taxon>Metazoa</taxon>
        <taxon>Cnidaria</taxon>
        <taxon>Hydrozoa</taxon>
        <taxon>Hydroidolina</taxon>
        <taxon>Leptothecata</taxon>
        <taxon>Obeliida</taxon>
        <taxon>Clytiidae</taxon>
        <taxon>Clytia</taxon>
    </lineage>
</organism>
<dbReference type="OrthoDB" id="6022754at2759"/>
<dbReference type="AlphaFoldDB" id="A0A7M5V381"/>
<evidence type="ECO:0000313" key="5">
    <source>
        <dbReference type="Proteomes" id="UP000594262"/>
    </source>
</evidence>
<evidence type="ECO:0000256" key="1">
    <source>
        <dbReference type="ARBA" id="ARBA00022737"/>
    </source>
</evidence>
<dbReference type="SUPFAM" id="SSF48403">
    <property type="entry name" value="Ankyrin repeat"/>
    <property type="match status" value="1"/>
</dbReference>
<dbReference type="Proteomes" id="UP000594262">
    <property type="component" value="Unplaced"/>
</dbReference>
<feature type="domain" description="Mab-21-like nucleotidyltransferase" evidence="3">
    <location>
        <begin position="556"/>
        <end position="741"/>
    </location>
</feature>
<evidence type="ECO:0000313" key="4">
    <source>
        <dbReference type="EnsemblMetazoa" id="CLYHEMP002700.1"/>
    </source>
</evidence>
<keyword evidence="5" id="KW-1185">Reference proteome</keyword>
<dbReference type="SMART" id="SM01265">
    <property type="entry name" value="Mab-21"/>
    <property type="match status" value="1"/>
</dbReference>
<name>A0A7M5V381_9CNID</name>
<proteinExistence type="predicted"/>
<reference evidence="4" key="1">
    <citation type="submission" date="2021-01" db="UniProtKB">
        <authorList>
            <consortium name="EnsemblMetazoa"/>
        </authorList>
    </citation>
    <scope>IDENTIFICATION</scope>
</reference>
<keyword evidence="2" id="KW-0040">ANK repeat</keyword>
<dbReference type="SMART" id="SM00248">
    <property type="entry name" value="ANK"/>
    <property type="match status" value="5"/>
</dbReference>
<dbReference type="Gene3D" id="1.10.1410.40">
    <property type="match status" value="1"/>
</dbReference>
<protein>
    <recommendedName>
        <fullName evidence="3">Mab-21-like nucleotidyltransferase domain-containing protein</fullName>
    </recommendedName>
</protein>
<dbReference type="InterPro" id="IPR046903">
    <property type="entry name" value="Mab-21-like_nuc_Trfase"/>
</dbReference>